<protein>
    <submittedName>
        <fullName evidence="3">Wiskott-Aldrich syndrome protein family member 1</fullName>
    </submittedName>
</protein>
<feature type="compositionally biased region" description="Low complexity" evidence="1">
    <location>
        <begin position="57"/>
        <end position="68"/>
    </location>
</feature>
<evidence type="ECO:0000313" key="3">
    <source>
        <dbReference type="EMBL" id="KFM78580.1"/>
    </source>
</evidence>
<feature type="non-terminal residue" evidence="3">
    <location>
        <position position="307"/>
    </location>
</feature>
<keyword evidence="4" id="KW-1185">Reference proteome</keyword>
<feature type="compositionally biased region" description="Basic and acidic residues" evidence="1">
    <location>
        <begin position="87"/>
        <end position="104"/>
    </location>
</feature>
<dbReference type="STRING" id="407821.A0A087UMJ1"/>
<feature type="compositionally biased region" description="Low complexity" evidence="1">
    <location>
        <begin position="14"/>
        <end position="34"/>
    </location>
</feature>
<feature type="compositionally biased region" description="Pro residues" evidence="1">
    <location>
        <begin position="1"/>
        <end position="13"/>
    </location>
</feature>
<feature type="compositionally biased region" description="Polar residues" evidence="1">
    <location>
        <begin position="76"/>
        <end position="86"/>
    </location>
</feature>
<feature type="region of interest" description="Disordered" evidence="1">
    <location>
        <begin position="1"/>
        <end position="183"/>
    </location>
</feature>
<proteinExistence type="predicted"/>
<feature type="compositionally biased region" description="Pro residues" evidence="1">
    <location>
        <begin position="169"/>
        <end position="182"/>
    </location>
</feature>
<name>A0A087UMJ1_STEMI</name>
<dbReference type="AlphaFoldDB" id="A0A087UMJ1"/>
<dbReference type="InterPro" id="IPR003124">
    <property type="entry name" value="WH2_dom"/>
</dbReference>
<evidence type="ECO:0000259" key="2">
    <source>
        <dbReference type="PROSITE" id="PS51082"/>
    </source>
</evidence>
<dbReference type="Pfam" id="PF02205">
    <property type="entry name" value="WH2"/>
    <property type="match status" value="1"/>
</dbReference>
<sequence>MRPSQPPPAPPPLSSSSSSGSSTPTVSVGTPSSGASRYRPPLQTRDNLPPPPPPPTSAATESPASPVTINKKDSLQTEVSNLTPTHSLEEKPKLIENQEKEHISPKSSGESNSSSSKTSPEKTIEEPVIDEVDLPPPPPLPQSVVNDISENGSVSTSPVTAQPEAEVCHPPPPPPPPLPPPLEDIVLDITENGSISENQNIEVVSITSESASETSSVSKLSEHFDGKSKLSGHNDGRSDLLAAIREGIKLRRVEDIKQKEVEKAAPLHDVASILARRVAMEFSDSDSPSGSEYDSDGWEEDSEHPKT</sequence>
<feature type="region of interest" description="Disordered" evidence="1">
    <location>
        <begin position="281"/>
        <end position="307"/>
    </location>
</feature>
<evidence type="ECO:0000313" key="4">
    <source>
        <dbReference type="Proteomes" id="UP000054359"/>
    </source>
</evidence>
<feature type="compositionally biased region" description="Low complexity" evidence="1">
    <location>
        <begin position="105"/>
        <end position="118"/>
    </location>
</feature>
<dbReference type="SMART" id="SM00246">
    <property type="entry name" value="WH2"/>
    <property type="match status" value="1"/>
</dbReference>
<dbReference type="Proteomes" id="UP000054359">
    <property type="component" value="Unassembled WGS sequence"/>
</dbReference>
<feature type="compositionally biased region" description="Acidic residues" evidence="1">
    <location>
        <begin position="293"/>
        <end position="307"/>
    </location>
</feature>
<dbReference type="GO" id="GO:0003779">
    <property type="term" value="F:actin binding"/>
    <property type="evidence" value="ECO:0007669"/>
    <property type="project" value="InterPro"/>
</dbReference>
<feature type="region of interest" description="Disordered" evidence="1">
    <location>
        <begin position="207"/>
        <end position="236"/>
    </location>
</feature>
<evidence type="ECO:0000256" key="1">
    <source>
        <dbReference type="SAM" id="MobiDB-lite"/>
    </source>
</evidence>
<reference evidence="3 4" key="1">
    <citation type="submission" date="2013-11" db="EMBL/GenBank/DDBJ databases">
        <title>Genome sequencing of Stegodyphus mimosarum.</title>
        <authorList>
            <person name="Bechsgaard J."/>
        </authorList>
    </citation>
    <scope>NUCLEOTIDE SEQUENCE [LARGE SCALE GENOMIC DNA]</scope>
</reference>
<dbReference type="OrthoDB" id="1060785at2759"/>
<dbReference type="Gene3D" id="6.10.280.150">
    <property type="match status" value="1"/>
</dbReference>
<feature type="domain" description="WH2" evidence="2">
    <location>
        <begin position="236"/>
        <end position="253"/>
    </location>
</feature>
<dbReference type="EMBL" id="KK120568">
    <property type="protein sequence ID" value="KFM78580.1"/>
    <property type="molecule type" value="Genomic_DNA"/>
</dbReference>
<dbReference type="PROSITE" id="PS51082">
    <property type="entry name" value="WH2"/>
    <property type="match status" value="1"/>
</dbReference>
<accession>A0A087UMJ1</accession>
<feature type="compositionally biased region" description="Polar residues" evidence="1">
    <location>
        <begin position="143"/>
        <end position="160"/>
    </location>
</feature>
<dbReference type="OMA" id="RHVAMEY"/>
<organism evidence="3 4">
    <name type="scientific">Stegodyphus mimosarum</name>
    <name type="common">African social velvet spider</name>
    <dbReference type="NCBI Taxonomy" id="407821"/>
    <lineage>
        <taxon>Eukaryota</taxon>
        <taxon>Metazoa</taxon>
        <taxon>Ecdysozoa</taxon>
        <taxon>Arthropoda</taxon>
        <taxon>Chelicerata</taxon>
        <taxon>Arachnida</taxon>
        <taxon>Araneae</taxon>
        <taxon>Araneomorphae</taxon>
        <taxon>Entelegynae</taxon>
        <taxon>Eresoidea</taxon>
        <taxon>Eresidae</taxon>
        <taxon>Stegodyphus</taxon>
    </lineage>
</organism>
<feature type="compositionally biased region" description="Low complexity" evidence="1">
    <location>
        <begin position="207"/>
        <end position="218"/>
    </location>
</feature>
<gene>
    <name evidence="3" type="ORF">X975_10981</name>
</gene>
<feature type="compositionally biased region" description="Basic and acidic residues" evidence="1">
    <location>
        <begin position="220"/>
        <end position="236"/>
    </location>
</feature>